<proteinExistence type="predicted"/>
<dbReference type="EMBL" id="KI964892">
    <property type="protein sequence ID" value="EUC27670.1"/>
    <property type="molecule type" value="Genomic_DNA"/>
</dbReference>
<accession>W6XQU3</accession>
<keyword evidence="2" id="KW-1133">Transmembrane helix</keyword>
<feature type="transmembrane region" description="Helical" evidence="2">
    <location>
        <begin position="419"/>
        <end position="445"/>
    </location>
</feature>
<dbReference type="RefSeq" id="XP_007718020.1">
    <property type="nucleotide sequence ID" value="XM_007719830.1"/>
</dbReference>
<feature type="compositionally biased region" description="Gly residues" evidence="1">
    <location>
        <begin position="17"/>
        <end position="26"/>
    </location>
</feature>
<name>W6XQU3_COCC2</name>
<dbReference type="HOGENOM" id="CLU_601269_0_0_1"/>
<evidence type="ECO:0000256" key="1">
    <source>
        <dbReference type="SAM" id="MobiDB-lite"/>
    </source>
</evidence>
<keyword evidence="2" id="KW-0812">Transmembrane</keyword>
<reference evidence="3 4" key="1">
    <citation type="journal article" date="2013" name="PLoS Genet.">
        <title>Comparative genome structure, secondary metabolite, and effector coding capacity across Cochliobolus pathogens.</title>
        <authorList>
            <person name="Condon B.J."/>
            <person name="Leng Y."/>
            <person name="Wu D."/>
            <person name="Bushley K.E."/>
            <person name="Ohm R.A."/>
            <person name="Otillar R."/>
            <person name="Martin J."/>
            <person name="Schackwitz W."/>
            <person name="Grimwood J."/>
            <person name="MohdZainudin N."/>
            <person name="Xue C."/>
            <person name="Wang R."/>
            <person name="Manning V.A."/>
            <person name="Dhillon B."/>
            <person name="Tu Z.J."/>
            <person name="Steffenson B.J."/>
            <person name="Salamov A."/>
            <person name="Sun H."/>
            <person name="Lowry S."/>
            <person name="LaButti K."/>
            <person name="Han J."/>
            <person name="Copeland A."/>
            <person name="Lindquist E."/>
            <person name="Barry K."/>
            <person name="Schmutz J."/>
            <person name="Baker S.E."/>
            <person name="Ciuffetti L.M."/>
            <person name="Grigoriev I.V."/>
            <person name="Zhong S."/>
            <person name="Turgeon B.G."/>
        </authorList>
    </citation>
    <scope>NUCLEOTIDE SEQUENCE [LARGE SCALE GENOMIC DNA]</scope>
    <source>
        <strain evidence="3 4">26-R-13</strain>
    </source>
</reference>
<keyword evidence="4" id="KW-1185">Reference proteome</keyword>
<dbReference type="KEGG" id="bze:COCCADRAFT_30891"/>
<evidence type="ECO:0000256" key="2">
    <source>
        <dbReference type="SAM" id="Phobius"/>
    </source>
</evidence>
<dbReference type="GeneID" id="19146834"/>
<gene>
    <name evidence="3" type="ORF">COCCADRAFT_30891</name>
</gene>
<keyword evidence="2" id="KW-0472">Membrane</keyword>
<sequence length="455" mass="48231">MFGGQLVSGKEGVDTAGAGGPLDHGKEGQGSLGHEGGYAIGLLGSSVAGCASMCVLCVCGADWEKVGRWMGDGQVLAEYVYLSTSGGWTCAAEAGACWFVGWAYGSYQAIYVQTLSVGPDPAYVGSKRSGWIRAGGDRLITSEPKRVEVRPRERRVEGGRGTGTARVYGCGSGWGKWLPRAQCAVVQPWCGLAWPSVYKRRRARCTLVVVVLCQVGDSVVGQAGGSIHRVDDLFGSCLFWSEEPPTVHIREPPPMEWWERVCMQMLERYTCEEYDVRGKQTVLMRPSAKRVGGRDLSTNSKRPRWRSGGNGPKARGTGEAFLLGECEGLEQHSSSSSNSGMPTSPPANPHAAAGTGLTLCTGTGTGTHAANVDCICKPTVKSAAVGCARTKPPPSPRCWSGRVVCGVGQWWRRAKCRGVAASGAVCLCGNVPFSTLVVAVFYAYVDIRPAPKGAV</sequence>
<feature type="region of interest" description="Disordered" evidence="1">
    <location>
        <begin position="330"/>
        <end position="350"/>
    </location>
</feature>
<evidence type="ECO:0000313" key="3">
    <source>
        <dbReference type="EMBL" id="EUC27670.1"/>
    </source>
</evidence>
<feature type="compositionally biased region" description="Low complexity" evidence="1">
    <location>
        <begin position="333"/>
        <end position="342"/>
    </location>
</feature>
<feature type="region of interest" description="Disordered" evidence="1">
    <location>
        <begin position="285"/>
        <end position="317"/>
    </location>
</feature>
<protein>
    <submittedName>
        <fullName evidence="3">Uncharacterized protein</fullName>
    </submittedName>
</protein>
<evidence type="ECO:0000313" key="4">
    <source>
        <dbReference type="Proteomes" id="UP000053841"/>
    </source>
</evidence>
<organism evidence="3 4">
    <name type="scientific">Cochliobolus carbonum (strain 26-R-13)</name>
    <name type="common">Maize leaf spot fungus</name>
    <name type="synonym">Bipolaris zeicola</name>
    <dbReference type="NCBI Taxonomy" id="930089"/>
    <lineage>
        <taxon>Eukaryota</taxon>
        <taxon>Fungi</taxon>
        <taxon>Dikarya</taxon>
        <taxon>Ascomycota</taxon>
        <taxon>Pezizomycotina</taxon>
        <taxon>Dothideomycetes</taxon>
        <taxon>Pleosporomycetidae</taxon>
        <taxon>Pleosporales</taxon>
        <taxon>Pleosporineae</taxon>
        <taxon>Pleosporaceae</taxon>
        <taxon>Bipolaris</taxon>
    </lineage>
</organism>
<dbReference type="Proteomes" id="UP000053841">
    <property type="component" value="Unassembled WGS sequence"/>
</dbReference>
<dbReference type="AlphaFoldDB" id="W6XQU3"/>
<feature type="region of interest" description="Disordered" evidence="1">
    <location>
        <begin position="1"/>
        <end position="26"/>
    </location>
</feature>
<feature type="transmembrane region" description="Helical" evidence="2">
    <location>
        <begin position="38"/>
        <end position="61"/>
    </location>
</feature>